<sequence length="280" mass="31266">MDEESISSKAVLSMLLEVSANPKPGNVDRLHNFDDLRYEHFLVSAASAFPVFLRIAKNIVSIGRGVYDLVATTREGHEAGNVHFGAFLLLTPLVYSEGDVDKAFRAVKASTYEDSLWVKKAFDMSEARVMNAEKLDLMDDVEVEIVRKRLNLYDWMKLAPEENFIAKEYVSGFELCNSGKEMLFSYYSETGDVNRAIVLTYMSFLAELPDPLIVAKKGMDVACRVKALAEDALNVYKETENFAVFDELDGLLISEGINPGSVADLTIASIFLALVEGWRF</sequence>
<reference evidence="1 2" key="1">
    <citation type="submission" date="2021-11" db="EMBL/GenBank/DDBJ databases">
        <title>Whole genome of Geoglobus acetivorans.</title>
        <authorList>
            <person name="Liu D."/>
        </authorList>
    </citation>
    <scope>NUCLEOTIDE SEQUENCE [LARGE SCALE GENOMIC DNA]</scope>
    <source>
        <strain evidence="1 2">SBH6</strain>
    </source>
</reference>
<dbReference type="Pfam" id="PF01874">
    <property type="entry name" value="CitG"/>
    <property type="match status" value="1"/>
</dbReference>
<dbReference type="PANTHER" id="PTHR42280:SF1">
    <property type="entry name" value="CITG FAMILY PROTEIN"/>
    <property type="match status" value="1"/>
</dbReference>
<dbReference type="RefSeq" id="WP_193807824.1">
    <property type="nucleotide sequence ID" value="NZ_CP087714.1"/>
</dbReference>
<accession>A0ABZ3H2A2</accession>
<keyword evidence="2" id="KW-1185">Reference proteome</keyword>
<protein>
    <submittedName>
        <fullName evidence="1">Triphosphoribosyl-dephospho-CoA synthase</fullName>
    </submittedName>
</protein>
<dbReference type="InterPro" id="IPR002736">
    <property type="entry name" value="CitG"/>
</dbReference>
<name>A0ABZ3H2A2_GEOAI</name>
<evidence type="ECO:0000313" key="1">
    <source>
        <dbReference type="EMBL" id="XAT62880.1"/>
    </source>
</evidence>
<dbReference type="Gene3D" id="1.10.4200.10">
    <property type="entry name" value="Triphosphoribosyl-dephospho-CoA protein"/>
    <property type="match status" value="1"/>
</dbReference>
<dbReference type="GeneID" id="90449297"/>
<evidence type="ECO:0000313" key="2">
    <source>
        <dbReference type="Proteomes" id="UP001492541"/>
    </source>
</evidence>
<dbReference type="PANTHER" id="PTHR42280">
    <property type="entry name" value="CITG FAMILY PROTEIN"/>
    <property type="match status" value="1"/>
</dbReference>
<dbReference type="EMBL" id="CP087714">
    <property type="protein sequence ID" value="XAT62880.1"/>
    <property type="molecule type" value="Genomic_DNA"/>
</dbReference>
<dbReference type="Proteomes" id="UP001492541">
    <property type="component" value="Chromosome"/>
</dbReference>
<proteinExistence type="predicted"/>
<organism evidence="1 2">
    <name type="scientific">Geoglobus acetivorans</name>
    <dbReference type="NCBI Taxonomy" id="565033"/>
    <lineage>
        <taxon>Archaea</taxon>
        <taxon>Methanobacteriati</taxon>
        <taxon>Methanobacteriota</taxon>
        <taxon>Archaeoglobi</taxon>
        <taxon>Archaeoglobales</taxon>
        <taxon>Archaeoglobaceae</taxon>
        <taxon>Geoglobus</taxon>
    </lineage>
</organism>
<gene>
    <name evidence="1" type="ORF">LPQ35_06380</name>
</gene>